<reference evidence="1 2" key="1">
    <citation type="submission" date="2016-07" db="EMBL/GenBank/DDBJ databases">
        <title>Genome analysis of Flavihumibacter stibioxidans YS-17.</title>
        <authorList>
            <person name="Shi K."/>
            <person name="Han Y."/>
            <person name="Wang G."/>
        </authorList>
    </citation>
    <scope>NUCLEOTIDE SEQUENCE [LARGE SCALE GENOMIC DNA]</scope>
    <source>
        <strain evidence="1 2">YS-17</strain>
    </source>
</reference>
<proteinExistence type="predicted"/>
<sequence>MYTQSFVNIPVLWWKNRGLVSWIQGRISGKFTARGRWLPEGVDNPGFIRSLFTSAGQNCFTAFM</sequence>
<keyword evidence="2" id="KW-1185">Reference proteome</keyword>
<name>A0ABR7ME83_9BACT</name>
<gene>
    <name evidence="1" type="ORF">BC349_17390</name>
</gene>
<accession>A0ABR7ME83</accession>
<comment type="caution">
    <text evidence="1">The sequence shown here is derived from an EMBL/GenBank/DDBJ whole genome shotgun (WGS) entry which is preliminary data.</text>
</comment>
<organism evidence="1 2">
    <name type="scientific">Flavihumibacter stibioxidans</name>
    <dbReference type="NCBI Taxonomy" id="1834163"/>
    <lineage>
        <taxon>Bacteria</taxon>
        <taxon>Pseudomonadati</taxon>
        <taxon>Bacteroidota</taxon>
        <taxon>Chitinophagia</taxon>
        <taxon>Chitinophagales</taxon>
        <taxon>Chitinophagaceae</taxon>
        <taxon>Flavihumibacter</taxon>
    </lineage>
</organism>
<dbReference type="EMBL" id="MBUA01000029">
    <property type="protein sequence ID" value="MBC6492834.1"/>
    <property type="molecule type" value="Genomic_DNA"/>
</dbReference>
<evidence type="ECO:0000313" key="1">
    <source>
        <dbReference type="EMBL" id="MBC6492834.1"/>
    </source>
</evidence>
<dbReference type="Proteomes" id="UP000765802">
    <property type="component" value="Unassembled WGS sequence"/>
</dbReference>
<protein>
    <submittedName>
        <fullName evidence="1">Uncharacterized protein</fullName>
    </submittedName>
</protein>
<evidence type="ECO:0000313" key="2">
    <source>
        <dbReference type="Proteomes" id="UP000765802"/>
    </source>
</evidence>